<accession>A0A9N9CMQ1</accession>
<dbReference type="AlphaFoldDB" id="A0A9N9CMQ1"/>
<dbReference type="InterPro" id="IPR036264">
    <property type="entry name" value="Bact_exopeptidase_dim_dom"/>
</dbReference>
<dbReference type="OrthoDB" id="6119954at2759"/>
<feature type="non-terminal residue" evidence="1">
    <location>
        <position position="181"/>
    </location>
</feature>
<evidence type="ECO:0000313" key="1">
    <source>
        <dbReference type="EMBL" id="CAG8608702.1"/>
    </source>
</evidence>
<dbReference type="InterPro" id="IPR052030">
    <property type="entry name" value="Peptidase_M20/M20A_hydrolases"/>
</dbReference>
<dbReference type="SUPFAM" id="SSF55031">
    <property type="entry name" value="Bacterial exopeptidase dimerisation domain"/>
    <property type="match status" value="1"/>
</dbReference>
<organism evidence="1 2">
    <name type="scientific">Acaulospora morrowiae</name>
    <dbReference type="NCBI Taxonomy" id="94023"/>
    <lineage>
        <taxon>Eukaryota</taxon>
        <taxon>Fungi</taxon>
        <taxon>Fungi incertae sedis</taxon>
        <taxon>Mucoromycota</taxon>
        <taxon>Glomeromycotina</taxon>
        <taxon>Glomeromycetes</taxon>
        <taxon>Diversisporales</taxon>
        <taxon>Acaulosporaceae</taxon>
        <taxon>Acaulospora</taxon>
    </lineage>
</organism>
<dbReference type="PANTHER" id="PTHR30575:SF0">
    <property type="entry name" value="XAA-ARG DIPEPTIDASE"/>
    <property type="match status" value="1"/>
</dbReference>
<reference evidence="1" key="1">
    <citation type="submission" date="2021-06" db="EMBL/GenBank/DDBJ databases">
        <authorList>
            <person name="Kallberg Y."/>
            <person name="Tangrot J."/>
            <person name="Rosling A."/>
        </authorList>
    </citation>
    <scope>NUCLEOTIDE SEQUENCE</scope>
    <source>
        <strain evidence="1">CL551</strain>
    </source>
</reference>
<gene>
    <name evidence="1" type="ORF">AMORRO_LOCUS8118</name>
</gene>
<protein>
    <submittedName>
        <fullName evidence="1">3939_t:CDS:1</fullName>
    </submittedName>
</protein>
<keyword evidence="2" id="KW-1185">Reference proteome</keyword>
<dbReference type="Gene3D" id="3.30.70.360">
    <property type="match status" value="1"/>
</dbReference>
<dbReference type="Proteomes" id="UP000789342">
    <property type="component" value="Unassembled WGS sequence"/>
</dbReference>
<dbReference type="EMBL" id="CAJVPV010006684">
    <property type="protein sequence ID" value="CAG8608702.1"/>
    <property type="molecule type" value="Genomic_DNA"/>
</dbReference>
<dbReference type="SUPFAM" id="SSF53187">
    <property type="entry name" value="Zn-dependent exopeptidases"/>
    <property type="match status" value="1"/>
</dbReference>
<evidence type="ECO:0000313" key="2">
    <source>
        <dbReference type="Proteomes" id="UP000789342"/>
    </source>
</evidence>
<dbReference type="PANTHER" id="PTHR30575">
    <property type="entry name" value="PEPTIDASE M20"/>
    <property type="match status" value="1"/>
</dbReference>
<sequence length="181" mass="20083">IHGIITDGGKFPNVIPDHTSGKFIIRAATAEDLRNLRPRVVKCFEAAAEATGARLELTWGMEICDVKINEPLATRYENYMRTKFGVEIKSKEFQLSLPSASTDQGNVTYAIPGFHPFYNIHVDWANLNHTPGFTEAAGKEIAHVETIKATKGMTLVGLDFLIDEEFAKEVKTDFEGIKAVK</sequence>
<name>A0A9N9CMQ1_9GLOM</name>
<dbReference type="GO" id="GO:0016805">
    <property type="term" value="F:dipeptidase activity"/>
    <property type="evidence" value="ECO:0007669"/>
    <property type="project" value="TreeGrafter"/>
</dbReference>
<comment type="caution">
    <text evidence="1">The sequence shown here is derived from an EMBL/GenBank/DDBJ whole genome shotgun (WGS) entry which is preliminary data.</text>
</comment>
<proteinExistence type="predicted"/>
<dbReference type="Gene3D" id="3.40.630.10">
    <property type="entry name" value="Zn peptidases"/>
    <property type="match status" value="1"/>
</dbReference>